<dbReference type="EMBL" id="FZMO01000201">
    <property type="protein sequence ID" value="SNQ48812.1"/>
    <property type="molecule type" value="Genomic_DNA"/>
</dbReference>
<organism evidence="2 3">
    <name type="scientific">Frankia canadensis</name>
    <dbReference type="NCBI Taxonomy" id="1836972"/>
    <lineage>
        <taxon>Bacteria</taxon>
        <taxon>Bacillati</taxon>
        <taxon>Actinomycetota</taxon>
        <taxon>Actinomycetes</taxon>
        <taxon>Frankiales</taxon>
        <taxon>Frankiaceae</taxon>
        <taxon>Frankia</taxon>
    </lineage>
</organism>
<feature type="region of interest" description="Disordered" evidence="1">
    <location>
        <begin position="1"/>
        <end position="30"/>
    </location>
</feature>
<evidence type="ECO:0000313" key="3">
    <source>
        <dbReference type="Proteomes" id="UP000234331"/>
    </source>
</evidence>
<proteinExistence type="predicted"/>
<accession>A0A2I2KT28</accession>
<keyword evidence="3" id="KW-1185">Reference proteome</keyword>
<gene>
    <name evidence="2" type="ORF">FRACA_280034</name>
</gene>
<dbReference type="AlphaFoldDB" id="A0A2I2KT28"/>
<sequence>MTSTVEPERTVAGQRFGRTTDRQQVGSGPHQVTATYLVRDDMTGETYGFDYSDIVTEGFRTIIIGERVRFAVDPDSGRACFVIRLDLPEVDEFYR</sequence>
<evidence type="ECO:0000256" key="1">
    <source>
        <dbReference type="SAM" id="MobiDB-lite"/>
    </source>
</evidence>
<reference evidence="2 3" key="1">
    <citation type="submission" date="2017-06" db="EMBL/GenBank/DDBJ databases">
        <authorList>
            <person name="Kim H.J."/>
            <person name="Triplett B.A."/>
        </authorList>
    </citation>
    <scope>NUCLEOTIDE SEQUENCE [LARGE SCALE GENOMIC DNA]</scope>
    <source>
        <strain evidence="2">FRACA_ARgP5</strain>
    </source>
</reference>
<name>A0A2I2KT28_9ACTN</name>
<evidence type="ECO:0000313" key="2">
    <source>
        <dbReference type="EMBL" id="SNQ48812.1"/>
    </source>
</evidence>
<protein>
    <submittedName>
        <fullName evidence="2">Uncharacterized protein</fullName>
    </submittedName>
</protein>
<dbReference type="Proteomes" id="UP000234331">
    <property type="component" value="Unassembled WGS sequence"/>
</dbReference>
<dbReference type="RefSeq" id="WP_207770343.1">
    <property type="nucleotide sequence ID" value="NZ_FZMO01000201.1"/>
</dbReference>